<name>A0A0K1LJR7_9CAUD</name>
<dbReference type="Gene3D" id="3.40.220.10">
    <property type="entry name" value="Leucine Aminopeptidase, subunit E, domain 1"/>
    <property type="match status" value="1"/>
</dbReference>
<dbReference type="PANTHER" id="PTHR12521">
    <property type="entry name" value="PROTEIN C6ORF130"/>
    <property type="match status" value="1"/>
</dbReference>
<dbReference type="InterPro" id="IPR043472">
    <property type="entry name" value="Macro_dom-like"/>
</dbReference>
<dbReference type="Proteomes" id="UP000203373">
    <property type="component" value="Segment"/>
</dbReference>
<evidence type="ECO:0000259" key="1">
    <source>
        <dbReference type="PROSITE" id="PS51154"/>
    </source>
</evidence>
<dbReference type="SMART" id="SM00506">
    <property type="entry name" value="A1pp"/>
    <property type="match status" value="1"/>
</dbReference>
<reference evidence="3" key="1">
    <citation type="submission" date="2015-06" db="EMBL/GenBank/DDBJ databases">
        <title>Isolation and characterization of a T4-like phage QL01 with wide host range against APEC.</title>
        <authorList>
            <person name="Xu J."/>
            <person name="Chen M."/>
            <person name="Zhang W."/>
        </authorList>
    </citation>
    <scope>NUCLEOTIDE SEQUENCE [LARGE SCALE GENOMIC DNA]</scope>
</reference>
<evidence type="ECO:0000313" key="3">
    <source>
        <dbReference type="Proteomes" id="UP000203373"/>
    </source>
</evidence>
<evidence type="ECO:0000313" key="2">
    <source>
        <dbReference type="EMBL" id="AKU42761.1"/>
    </source>
</evidence>
<dbReference type="InterPro" id="IPR050892">
    <property type="entry name" value="ADP-ribose_metab_enzymes"/>
</dbReference>
<dbReference type="GO" id="GO:0140291">
    <property type="term" value="P:peptidyl-glutamate ADP-deribosylation"/>
    <property type="evidence" value="ECO:0007669"/>
    <property type="project" value="TreeGrafter"/>
</dbReference>
<accession>A0A0K1LJR7</accession>
<sequence>MIIDYIKGDIVALFLQGNNVAHGCNCFHTMGSGVAGQLAKAYPPILAIDKTTYLGNLAKLGTFTQATGNNGQICYNLYTQYEPGPNLDYGALVNCMIELNQQAKGLLFKPRIYIPRIGCGIAGGDWDKVYQLINLFTPDINLVVVDYESPLPASV</sequence>
<dbReference type="EMBL" id="KT176190">
    <property type="protein sequence ID" value="AKU42761.1"/>
    <property type="molecule type" value="Genomic_DNA"/>
</dbReference>
<organism evidence="2 3">
    <name type="scientific">Escherichia phage QL01</name>
    <dbReference type="NCBI Taxonomy" id="1673871"/>
    <lineage>
        <taxon>Viruses</taxon>
        <taxon>Duplodnaviria</taxon>
        <taxon>Heunggongvirae</taxon>
        <taxon>Uroviricota</taxon>
        <taxon>Caudoviricetes</taxon>
        <taxon>Pantevenvirales</taxon>
        <taxon>Straboviridae</taxon>
        <taxon>Tevenvirinae</taxon>
        <taxon>Dhakavirus</taxon>
        <taxon>Dhakavirus ql01</taxon>
    </lineage>
</organism>
<gene>
    <name evidence="2" type="ORF">QL01_104</name>
</gene>
<proteinExistence type="predicted"/>
<dbReference type="PANTHER" id="PTHR12521:SF0">
    <property type="entry name" value="ADP-RIBOSE GLYCOHYDROLASE OARD1"/>
    <property type="match status" value="1"/>
</dbReference>
<dbReference type="RefSeq" id="YP_009202835.1">
    <property type="nucleotide sequence ID" value="NC_028847.1"/>
</dbReference>
<dbReference type="PROSITE" id="PS51154">
    <property type="entry name" value="MACRO"/>
    <property type="match status" value="1"/>
</dbReference>
<dbReference type="GeneID" id="26629823"/>
<feature type="domain" description="Macro" evidence="1">
    <location>
        <begin position="1"/>
        <end position="155"/>
    </location>
</feature>
<dbReference type="Pfam" id="PF01661">
    <property type="entry name" value="Macro"/>
    <property type="match status" value="1"/>
</dbReference>
<dbReference type="SUPFAM" id="SSF52949">
    <property type="entry name" value="Macro domain-like"/>
    <property type="match status" value="1"/>
</dbReference>
<protein>
    <recommendedName>
        <fullName evidence="1">Macro domain-containing protein</fullName>
    </recommendedName>
</protein>
<dbReference type="KEGG" id="vg:26629823"/>
<dbReference type="InterPro" id="IPR002589">
    <property type="entry name" value="Macro_dom"/>
</dbReference>
<keyword evidence="3" id="KW-1185">Reference proteome</keyword>